<dbReference type="CDD" id="cd00060">
    <property type="entry name" value="FHA"/>
    <property type="match status" value="1"/>
</dbReference>
<keyword evidence="5 8" id="KW-1133">Transmembrane helix</keyword>
<evidence type="ECO:0000256" key="6">
    <source>
        <dbReference type="ARBA" id="ARBA00023136"/>
    </source>
</evidence>
<feature type="compositionally biased region" description="Pro residues" evidence="7">
    <location>
        <begin position="252"/>
        <end position="261"/>
    </location>
</feature>
<feature type="region of interest" description="Disordered" evidence="7">
    <location>
        <begin position="1"/>
        <end position="21"/>
    </location>
</feature>
<dbReference type="InterPro" id="IPR000253">
    <property type="entry name" value="FHA_dom"/>
</dbReference>
<organism evidence="10 11">
    <name type="scientific">Paramicrobacterium humi</name>
    <dbReference type="NCBI Taxonomy" id="640635"/>
    <lineage>
        <taxon>Bacteria</taxon>
        <taxon>Bacillati</taxon>
        <taxon>Actinomycetota</taxon>
        <taxon>Actinomycetes</taxon>
        <taxon>Micrococcales</taxon>
        <taxon>Microbacteriaceae</taxon>
        <taxon>Paramicrobacterium</taxon>
    </lineage>
</organism>
<evidence type="ECO:0000256" key="8">
    <source>
        <dbReference type="SAM" id="Phobius"/>
    </source>
</evidence>
<keyword evidence="3" id="KW-0597">Phosphoprotein</keyword>
<evidence type="ECO:0000256" key="1">
    <source>
        <dbReference type="ARBA" id="ARBA00004651"/>
    </source>
</evidence>
<accession>A0A1H4JU17</accession>
<dbReference type="EMBL" id="FNRY01000001">
    <property type="protein sequence ID" value="SEB49486.1"/>
    <property type="molecule type" value="Genomic_DNA"/>
</dbReference>
<feature type="transmembrane region" description="Helical" evidence="8">
    <location>
        <begin position="42"/>
        <end position="65"/>
    </location>
</feature>
<gene>
    <name evidence="10" type="ORF">SAMN04489806_0853</name>
</gene>
<feature type="transmembrane region" description="Helical" evidence="8">
    <location>
        <begin position="85"/>
        <end position="109"/>
    </location>
</feature>
<dbReference type="Gene3D" id="2.60.200.20">
    <property type="match status" value="1"/>
</dbReference>
<feature type="domain" description="FHA" evidence="9">
    <location>
        <begin position="311"/>
        <end position="365"/>
    </location>
</feature>
<proteinExistence type="predicted"/>
<evidence type="ECO:0000256" key="5">
    <source>
        <dbReference type="ARBA" id="ARBA00022989"/>
    </source>
</evidence>
<sequence length="408" mass="42589">MSVTLEAEEPQPIPGVDSEGRPDPAYAERLGLVPAPPVRRSLAFLIDAAFGLLLLLPALIAFVPFVARFVGEAVTAQAVFGQADILAVIIVTASSWLLYSVYVVVQLALHGRTGYTIGKRVLGIRSVNVARFDRPGFWRIVARAAVLAAANSIVPLVGALVLLCSPAWSARGRGWLDVIGGNWMIDVRHGLDPFDAKALRHARRAVEAEPVAEATRLPSLASGSADSAPFLLATRSRAGVVGAPAGVTPAEGPAPTPPPAVPGSATASVPPVPVPPPLPPSPQPVASAPAPALTALLVLDDGSTHEVRGRGILGRDPSPRQATRVDSVVAVHDESRSLSKTHIDFTVVDGGLAITDRQSTNGTSLRTIDGTVTAVEPGATVTARWNDIVQLGDRWFRVAGSPDPRVES</sequence>
<dbReference type="Pfam" id="PF06271">
    <property type="entry name" value="RDD"/>
    <property type="match status" value="1"/>
</dbReference>
<dbReference type="PANTHER" id="PTHR36115">
    <property type="entry name" value="PROLINE-RICH ANTIGEN HOMOLOG-RELATED"/>
    <property type="match status" value="1"/>
</dbReference>
<protein>
    <submittedName>
        <fullName evidence="10">Uncharacterized membrane protein YckC, RDD family</fullName>
    </submittedName>
</protein>
<dbReference type="InterPro" id="IPR010432">
    <property type="entry name" value="RDD"/>
</dbReference>
<evidence type="ECO:0000256" key="4">
    <source>
        <dbReference type="ARBA" id="ARBA00022692"/>
    </source>
</evidence>
<dbReference type="STRING" id="640635.SAMN04489806_0853"/>
<feature type="region of interest" description="Disordered" evidence="7">
    <location>
        <begin position="245"/>
        <end position="287"/>
    </location>
</feature>
<evidence type="ECO:0000256" key="3">
    <source>
        <dbReference type="ARBA" id="ARBA00022553"/>
    </source>
</evidence>
<comment type="subcellular location">
    <subcellularLocation>
        <location evidence="1">Cell membrane</location>
        <topology evidence="1">Multi-pass membrane protein</topology>
    </subcellularLocation>
</comment>
<dbReference type="InterPro" id="IPR051791">
    <property type="entry name" value="Pra-immunoreactive"/>
</dbReference>
<keyword evidence="11" id="KW-1185">Reference proteome</keyword>
<dbReference type="GO" id="GO:0005886">
    <property type="term" value="C:plasma membrane"/>
    <property type="evidence" value="ECO:0007669"/>
    <property type="project" value="UniProtKB-SubCell"/>
</dbReference>
<evidence type="ECO:0000313" key="11">
    <source>
        <dbReference type="Proteomes" id="UP000199183"/>
    </source>
</evidence>
<feature type="compositionally biased region" description="Pro residues" evidence="7">
    <location>
        <begin position="270"/>
        <end position="283"/>
    </location>
</feature>
<keyword evidence="4 8" id="KW-0812">Transmembrane</keyword>
<dbReference type="InterPro" id="IPR008984">
    <property type="entry name" value="SMAD_FHA_dom_sf"/>
</dbReference>
<dbReference type="SUPFAM" id="SSF49879">
    <property type="entry name" value="SMAD/FHA domain"/>
    <property type="match status" value="1"/>
</dbReference>
<reference evidence="10 11" key="1">
    <citation type="submission" date="2016-10" db="EMBL/GenBank/DDBJ databases">
        <authorList>
            <person name="de Groot N.N."/>
        </authorList>
    </citation>
    <scope>NUCLEOTIDE SEQUENCE [LARGE SCALE GENOMIC DNA]</scope>
    <source>
        <strain evidence="10 11">DSM 21799</strain>
    </source>
</reference>
<keyword evidence="6 8" id="KW-0472">Membrane</keyword>
<evidence type="ECO:0000313" key="10">
    <source>
        <dbReference type="EMBL" id="SEB49486.1"/>
    </source>
</evidence>
<dbReference type="PROSITE" id="PS50006">
    <property type="entry name" value="FHA_DOMAIN"/>
    <property type="match status" value="1"/>
</dbReference>
<name>A0A1H4JU17_9MICO</name>
<keyword evidence="2" id="KW-1003">Cell membrane</keyword>
<evidence type="ECO:0000256" key="2">
    <source>
        <dbReference type="ARBA" id="ARBA00022475"/>
    </source>
</evidence>
<dbReference type="Proteomes" id="UP000199183">
    <property type="component" value="Unassembled WGS sequence"/>
</dbReference>
<evidence type="ECO:0000256" key="7">
    <source>
        <dbReference type="SAM" id="MobiDB-lite"/>
    </source>
</evidence>
<dbReference type="RefSeq" id="WP_176980711.1">
    <property type="nucleotide sequence ID" value="NZ_FNRY01000001.1"/>
</dbReference>
<dbReference type="AlphaFoldDB" id="A0A1H4JU17"/>
<evidence type="ECO:0000259" key="9">
    <source>
        <dbReference type="PROSITE" id="PS50006"/>
    </source>
</evidence>
<feature type="transmembrane region" description="Helical" evidence="8">
    <location>
        <begin position="140"/>
        <end position="163"/>
    </location>
</feature>